<dbReference type="CDD" id="cd05288">
    <property type="entry name" value="PGDH"/>
    <property type="match status" value="1"/>
</dbReference>
<dbReference type="SUPFAM" id="SSF51735">
    <property type="entry name" value="NAD(P)-binding Rossmann-fold domains"/>
    <property type="match status" value="1"/>
</dbReference>
<keyword evidence="1" id="KW-0560">Oxidoreductase</keyword>
<dbReference type="Gene3D" id="3.90.180.10">
    <property type="entry name" value="Medium-chain alcohol dehydrogenases, catalytic domain"/>
    <property type="match status" value="1"/>
</dbReference>
<dbReference type="PANTHER" id="PTHR43205:SF7">
    <property type="entry name" value="PROSTAGLANDIN REDUCTASE 1"/>
    <property type="match status" value="1"/>
</dbReference>
<dbReference type="InterPro" id="IPR011032">
    <property type="entry name" value="GroES-like_sf"/>
</dbReference>
<dbReference type="Gene3D" id="3.40.50.720">
    <property type="entry name" value="NAD(P)-binding Rossmann-like Domain"/>
    <property type="match status" value="1"/>
</dbReference>
<dbReference type="InterPro" id="IPR036291">
    <property type="entry name" value="NAD(P)-bd_dom_sf"/>
</dbReference>
<protein>
    <recommendedName>
        <fullName evidence="2">Enoyl reductase (ER) domain-containing protein</fullName>
    </recommendedName>
</protein>
<evidence type="ECO:0000313" key="3">
    <source>
        <dbReference type="EMBL" id="CAD9000834.1"/>
    </source>
</evidence>
<dbReference type="InterPro" id="IPR020843">
    <property type="entry name" value="ER"/>
</dbReference>
<dbReference type="PANTHER" id="PTHR43205">
    <property type="entry name" value="PROSTAGLANDIN REDUCTASE"/>
    <property type="match status" value="1"/>
</dbReference>
<evidence type="ECO:0000256" key="1">
    <source>
        <dbReference type="ARBA" id="ARBA00023002"/>
    </source>
</evidence>
<dbReference type="InterPro" id="IPR045010">
    <property type="entry name" value="MDR_fam"/>
</dbReference>
<sequence length="356" mass="38062">MALPQCQTQVVLAQRPTAEIVPGEHLVTSTDVPVPHPAELLPDQLLIHNLWISLDPAMRGWMNDRKSYIPPVKLGHVMRASAVGEVIASRSAKYRPGQLVQGLFGLQEFTVVPAKYAAPCLVPPIFSESTALGVFGITGLTAYFGLLEVGLPRKGETVVVSAAAGATGSVVAQIAKHVIGCRVVGIAGGAQKCDWLLKELGLDAAVDHKAADFGTGLKDACPQGIDVYFDNVGGQVLDQVLRFINLKARVVICGAIAGYNDTNPQPGPSNYFSLLVNRGRMEGFIVFDYSHQYAKATRDLVRWVQEGKIKHREEVVDGVAAAPHALLKLFSGANTGKLVVRVGPRLTQPVPAPSKL</sequence>
<gene>
    <name evidence="3" type="ORF">EGYM00392_LOCUS11908</name>
</gene>
<evidence type="ECO:0000259" key="2">
    <source>
        <dbReference type="SMART" id="SM00829"/>
    </source>
</evidence>
<dbReference type="AlphaFoldDB" id="A0A7S1N6U9"/>
<dbReference type="EMBL" id="HBGA01033139">
    <property type="protein sequence ID" value="CAD9000834.1"/>
    <property type="molecule type" value="Transcribed_RNA"/>
</dbReference>
<dbReference type="FunFam" id="3.40.50.720:FF:000121">
    <property type="entry name" value="Prostaglandin reductase 2"/>
    <property type="match status" value="1"/>
</dbReference>
<organism evidence="3">
    <name type="scientific">Eutreptiella gymnastica</name>
    <dbReference type="NCBI Taxonomy" id="73025"/>
    <lineage>
        <taxon>Eukaryota</taxon>
        <taxon>Discoba</taxon>
        <taxon>Euglenozoa</taxon>
        <taxon>Euglenida</taxon>
        <taxon>Spirocuta</taxon>
        <taxon>Euglenophyceae</taxon>
        <taxon>Eutreptiales</taxon>
        <taxon>Eutreptiaceae</taxon>
        <taxon>Eutreptiella</taxon>
    </lineage>
</organism>
<dbReference type="SMART" id="SM00829">
    <property type="entry name" value="PKS_ER"/>
    <property type="match status" value="1"/>
</dbReference>
<proteinExistence type="predicted"/>
<dbReference type="Pfam" id="PF00107">
    <property type="entry name" value="ADH_zinc_N"/>
    <property type="match status" value="1"/>
</dbReference>
<dbReference type="SUPFAM" id="SSF50129">
    <property type="entry name" value="GroES-like"/>
    <property type="match status" value="1"/>
</dbReference>
<feature type="domain" description="Enoyl reductase (ER)" evidence="2">
    <location>
        <begin position="25"/>
        <end position="340"/>
    </location>
</feature>
<dbReference type="InterPro" id="IPR013149">
    <property type="entry name" value="ADH-like_C"/>
</dbReference>
<dbReference type="InterPro" id="IPR041694">
    <property type="entry name" value="ADH_N_2"/>
</dbReference>
<dbReference type="Pfam" id="PF16884">
    <property type="entry name" value="ADH_N_2"/>
    <property type="match status" value="1"/>
</dbReference>
<name>A0A7S1N6U9_9EUGL</name>
<reference evidence="3" key="1">
    <citation type="submission" date="2021-01" db="EMBL/GenBank/DDBJ databases">
        <authorList>
            <person name="Corre E."/>
            <person name="Pelletier E."/>
            <person name="Niang G."/>
            <person name="Scheremetjew M."/>
            <person name="Finn R."/>
            <person name="Kale V."/>
            <person name="Holt S."/>
            <person name="Cochrane G."/>
            <person name="Meng A."/>
            <person name="Brown T."/>
            <person name="Cohen L."/>
        </authorList>
    </citation>
    <scope>NUCLEOTIDE SEQUENCE</scope>
    <source>
        <strain evidence="3">NIES-381</strain>
    </source>
</reference>
<accession>A0A7S1N6U9</accession>
<dbReference type="GO" id="GO:0016628">
    <property type="term" value="F:oxidoreductase activity, acting on the CH-CH group of donors, NAD or NADP as acceptor"/>
    <property type="evidence" value="ECO:0007669"/>
    <property type="project" value="InterPro"/>
</dbReference>